<sequence length="144" mass="15137">MPSRTKKLRGSRTHGRGKKHGRGKGCRGGSGNAGLHKHKFKWMLKYDPDHFGAHGFVRHAQGTEPETAIDLEELLARLPTLKAAGSASQSGDAWVVDLTNAGIDKLLGSGRAPIPLNITVASATEKAIEKVAAAGGEVHTASAQ</sequence>
<evidence type="ECO:0000256" key="1">
    <source>
        <dbReference type="ARBA" id="ARBA00007320"/>
    </source>
</evidence>
<organism evidence="9">
    <name type="scientific">uncultured euryarchaeote Rifle_16ft_4_minimus_12392</name>
    <dbReference type="NCBI Taxonomy" id="1665187"/>
    <lineage>
        <taxon>Archaea</taxon>
        <taxon>Methanobacteriati</taxon>
        <taxon>Methanobacteriota</taxon>
        <taxon>environmental samples</taxon>
    </lineage>
</organism>
<dbReference type="InterPro" id="IPR021131">
    <property type="entry name" value="Ribosomal_uL15/eL18"/>
</dbReference>
<dbReference type="GO" id="GO:0006412">
    <property type="term" value="P:translation"/>
    <property type="evidence" value="ECO:0007669"/>
    <property type="project" value="UniProtKB-UniRule"/>
</dbReference>
<dbReference type="InterPro" id="IPR030878">
    <property type="entry name" value="Ribosomal_uL15"/>
</dbReference>
<feature type="domain" description="Large ribosomal subunit protein uL15/eL18" evidence="8">
    <location>
        <begin position="77"/>
        <end position="138"/>
    </location>
</feature>
<evidence type="ECO:0000256" key="7">
    <source>
        <dbReference type="SAM" id="MobiDB-lite"/>
    </source>
</evidence>
<feature type="region of interest" description="Disordered" evidence="7">
    <location>
        <begin position="1"/>
        <end position="32"/>
    </location>
</feature>
<evidence type="ECO:0000259" key="8">
    <source>
        <dbReference type="Pfam" id="PF00828"/>
    </source>
</evidence>
<dbReference type="AlphaFoldDB" id="A0A0H4TK99"/>
<dbReference type="InterPro" id="IPR036227">
    <property type="entry name" value="Ribosomal_uL15/eL18_sf"/>
</dbReference>
<dbReference type="PANTHER" id="PTHR11721:SF3">
    <property type="entry name" value="LARGE RIBOSOMAL SUBUNIT PROTEIN UL15"/>
    <property type="match status" value="1"/>
</dbReference>
<dbReference type="GO" id="GO:0022625">
    <property type="term" value="C:cytosolic large ribosomal subunit"/>
    <property type="evidence" value="ECO:0007669"/>
    <property type="project" value="TreeGrafter"/>
</dbReference>
<reference evidence="9" key="1">
    <citation type="journal article" date="2015" name="ISME J.">
        <title>Aquifer environment selects for microbial species cohorts in sediment and groundwater.</title>
        <authorList>
            <person name="Hug L.A."/>
            <person name="Thomas B.C."/>
            <person name="Brown C.T."/>
            <person name="Frischkorn K.R."/>
            <person name="Williams K.H."/>
            <person name="Tringe S.G."/>
            <person name="Banfield J.F."/>
        </authorList>
    </citation>
    <scope>NUCLEOTIDE SEQUENCE</scope>
</reference>
<evidence type="ECO:0000256" key="6">
    <source>
        <dbReference type="RuleBase" id="RU003888"/>
    </source>
</evidence>
<keyword evidence="5" id="KW-0699">rRNA-binding</keyword>
<keyword evidence="5" id="KW-0694">RNA-binding</keyword>
<dbReference type="Gene3D" id="4.10.990.10">
    <property type="match status" value="1"/>
</dbReference>
<dbReference type="PANTHER" id="PTHR11721">
    <property type="entry name" value="60S RIBOSOMAL PROTEIN L27A"/>
    <property type="match status" value="1"/>
</dbReference>
<comment type="function">
    <text evidence="5">Binds to the 23S rRNA.</text>
</comment>
<dbReference type="PROSITE" id="PS00475">
    <property type="entry name" value="RIBOSOMAL_L15"/>
    <property type="match status" value="1"/>
</dbReference>
<comment type="subunit">
    <text evidence="5">Part of the 50S ribosomal subunit.</text>
</comment>
<dbReference type="GO" id="GO:0019843">
    <property type="term" value="F:rRNA binding"/>
    <property type="evidence" value="ECO:0007669"/>
    <property type="project" value="UniProtKB-UniRule"/>
</dbReference>
<dbReference type="GO" id="GO:0003735">
    <property type="term" value="F:structural constituent of ribosome"/>
    <property type="evidence" value="ECO:0007669"/>
    <property type="project" value="InterPro"/>
</dbReference>
<dbReference type="SUPFAM" id="SSF52080">
    <property type="entry name" value="Ribosomal proteins L15p and L18e"/>
    <property type="match status" value="1"/>
</dbReference>
<keyword evidence="3 5" id="KW-0687">Ribonucleoprotein</keyword>
<evidence type="ECO:0000256" key="5">
    <source>
        <dbReference type="HAMAP-Rule" id="MF_01341"/>
    </source>
</evidence>
<evidence type="ECO:0000256" key="4">
    <source>
        <dbReference type="ARBA" id="ARBA00035200"/>
    </source>
</evidence>
<dbReference type="Pfam" id="PF00828">
    <property type="entry name" value="Ribosomal_L27A"/>
    <property type="match status" value="1"/>
</dbReference>
<dbReference type="HAMAP" id="MF_01341">
    <property type="entry name" value="Ribosomal_uL15"/>
    <property type="match status" value="1"/>
</dbReference>
<evidence type="ECO:0000256" key="2">
    <source>
        <dbReference type="ARBA" id="ARBA00022980"/>
    </source>
</evidence>
<accession>A0A0H4TK99</accession>
<dbReference type="InterPro" id="IPR001196">
    <property type="entry name" value="Ribosomal_uL15_CS"/>
</dbReference>
<evidence type="ECO:0000256" key="3">
    <source>
        <dbReference type="ARBA" id="ARBA00023274"/>
    </source>
</evidence>
<dbReference type="Gene3D" id="3.100.10.10">
    <property type="match status" value="1"/>
</dbReference>
<evidence type="ECO:0000313" key="9">
    <source>
        <dbReference type="EMBL" id="AKQ00919.1"/>
    </source>
</evidence>
<dbReference type="EMBL" id="KT006942">
    <property type="protein sequence ID" value="AKQ00919.1"/>
    <property type="molecule type" value="Genomic_DNA"/>
</dbReference>
<feature type="compositionally biased region" description="Basic residues" evidence="7">
    <location>
        <begin position="1"/>
        <end position="25"/>
    </location>
</feature>
<dbReference type="InterPro" id="IPR027386">
    <property type="entry name" value="Rbsml_uL15_N"/>
</dbReference>
<gene>
    <name evidence="5" type="primary">rpl15</name>
</gene>
<comment type="similarity">
    <text evidence="1 5 6">Belongs to the universal ribosomal protein uL15 family.</text>
</comment>
<keyword evidence="2 5" id="KW-0689">Ribosomal protein</keyword>
<protein>
    <recommendedName>
        <fullName evidence="4 5">Large ribosomal subunit protein uL15</fullName>
    </recommendedName>
</protein>
<proteinExistence type="inferred from homology"/>
<name>A0A0H4TK99_9EURY</name>